<dbReference type="Gene3D" id="3.30.70.1880">
    <property type="entry name" value="Protein of unknown function DUF881"/>
    <property type="match status" value="1"/>
</dbReference>
<evidence type="ECO:0000256" key="2">
    <source>
        <dbReference type="SAM" id="Phobius"/>
    </source>
</evidence>
<evidence type="ECO:0000313" key="3">
    <source>
        <dbReference type="EMBL" id="XCI29811.1"/>
    </source>
</evidence>
<keyword evidence="2" id="KW-0472">Membrane</keyword>
<comment type="similarity">
    <text evidence="1">Belongs to the UPF0749 family.</text>
</comment>
<dbReference type="InterPro" id="IPR010273">
    <property type="entry name" value="DUF881"/>
</dbReference>
<proteinExistence type="inferred from homology"/>
<reference evidence="3" key="1">
    <citation type="journal article" date="2018" name="Antonie Van Leeuwenhoek">
        <title>Proteinivorax hydrogeniformans sp. nov., an anaerobic, haloalkaliphilic bacterium fermenting proteinaceous compounds with high hydrogen production.</title>
        <authorList>
            <person name="Boltyanskaya Y."/>
            <person name="Detkova E."/>
            <person name="Pimenov N."/>
            <person name="Kevbrin V."/>
        </authorList>
    </citation>
    <scope>NUCLEOTIDE SEQUENCE</scope>
    <source>
        <strain evidence="3">Z-710</strain>
    </source>
</reference>
<dbReference type="EMBL" id="CP159485">
    <property type="protein sequence ID" value="XCI29811.1"/>
    <property type="molecule type" value="Genomic_DNA"/>
</dbReference>
<feature type="transmembrane region" description="Helical" evidence="2">
    <location>
        <begin position="12"/>
        <end position="38"/>
    </location>
</feature>
<dbReference type="Pfam" id="PF05949">
    <property type="entry name" value="DUF881"/>
    <property type="match status" value="1"/>
</dbReference>
<dbReference type="AlphaFoldDB" id="A0AAU8HWN7"/>
<protein>
    <submittedName>
        <fullName evidence="3">DUF881 domain-containing protein</fullName>
    </submittedName>
</protein>
<organism evidence="3">
    <name type="scientific">Proteinivorax hydrogeniformans</name>
    <dbReference type="NCBI Taxonomy" id="1826727"/>
    <lineage>
        <taxon>Bacteria</taxon>
        <taxon>Bacillati</taxon>
        <taxon>Bacillota</taxon>
        <taxon>Clostridia</taxon>
        <taxon>Eubacteriales</taxon>
        <taxon>Proteinivoracaceae</taxon>
        <taxon>Proteinivorax</taxon>
    </lineage>
</organism>
<dbReference type="PANTHER" id="PTHR37313:SF2">
    <property type="entry name" value="UPF0749 PROTEIN YLXX"/>
    <property type="match status" value="1"/>
</dbReference>
<evidence type="ECO:0000256" key="1">
    <source>
        <dbReference type="ARBA" id="ARBA00009108"/>
    </source>
</evidence>
<keyword evidence="2" id="KW-0812">Transmembrane</keyword>
<name>A0AAU8HWN7_9FIRM</name>
<dbReference type="PANTHER" id="PTHR37313">
    <property type="entry name" value="UPF0749 PROTEIN RV1825"/>
    <property type="match status" value="1"/>
</dbReference>
<dbReference type="RefSeq" id="WP_353894358.1">
    <property type="nucleotide sequence ID" value="NZ_CP159485.1"/>
</dbReference>
<gene>
    <name evidence="3" type="ORF">PRVXH_001155</name>
</gene>
<sequence length="352" mass="39442">MYTRKIEFKITFIAISVLIVLLLNIVLIFISAGAFSFVGDRSFQDAKEQALTLVKYNESLATDWGVKDSADVNNALSNLLYDIEQASSVDDLSRIVMNNGNETQRVIRRRAEARQAEIILSMISSDKNVRSVVDKRQLNVSYNSEGEIDFEDGGFLAQETKESITGYLDEVPTLWDRTIEVEVENGLAKLITPRSADEREKQLESELDQLKAEVESLRISSGHAEMSGEGIYIRLYDNPDAYGPNMNDYIIHDYHVLEIANELFASGAQGIAIDGRRLTSNSSIRCVGPLIHVDHHPISVDPIEIHAVGDPKLLESGLLLYVKTRLKPRGIEYEIEVPEDGVNLPAYTRRNN</sequence>
<accession>A0AAU8HWN7</accession>
<keyword evidence="2" id="KW-1133">Transmembrane helix</keyword>
<reference evidence="3" key="2">
    <citation type="submission" date="2024-06" db="EMBL/GenBank/DDBJ databases">
        <authorList>
            <person name="Petrova K.O."/>
            <person name="Toshchakov S.V."/>
            <person name="Boltjanskaja Y.V."/>
            <person name="Kevbrin V.V."/>
        </authorList>
    </citation>
    <scope>NUCLEOTIDE SEQUENCE</scope>
    <source>
        <strain evidence="3">Z-710</strain>
    </source>
</reference>